<gene>
    <name evidence="1" type="ORF">L484_013930</name>
</gene>
<sequence length="75" mass="8573">MGFLNPPLLDQKDAHLIVESKRRDPTVRKSAGKMGNDWTARICSTERWCDLSTDMILEIRDVIVPLPEKPIPDEL</sequence>
<keyword evidence="2" id="KW-1185">Reference proteome</keyword>
<organism evidence="1 2">
    <name type="scientific">Morus notabilis</name>
    <dbReference type="NCBI Taxonomy" id="981085"/>
    <lineage>
        <taxon>Eukaryota</taxon>
        <taxon>Viridiplantae</taxon>
        <taxon>Streptophyta</taxon>
        <taxon>Embryophyta</taxon>
        <taxon>Tracheophyta</taxon>
        <taxon>Spermatophyta</taxon>
        <taxon>Magnoliopsida</taxon>
        <taxon>eudicotyledons</taxon>
        <taxon>Gunneridae</taxon>
        <taxon>Pentapetalae</taxon>
        <taxon>rosids</taxon>
        <taxon>fabids</taxon>
        <taxon>Rosales</taxon>
        <taxon>Moraceae</taxon>
        <taxon>Moreae</taxon>
        <taxon>Morus</taxon>
    </lineage>
</organism>
<evidence type="ECO:0000313" key="1">
    <source>
        <dbReference type="EMBL" id="EXB38297.1"/>
    </source>
</evidence>
<protein>
    <submittedName>
        <fullName evidence="1">Uncharacterized protein</fullName>
    </submittedName>
</protein>
<dbReference type="EMBL" id="KE343687">
    <property type="protein sequence ID" value="EXB38297.1"/>
    <property type="molecule type" value="Genomic_DNA"/>
</dbReference>
<proteinExistence type="predicted"/>
<accession>W9QJ05</accession>
<dbReference type="AlphaFoldDB" id="W9QJ05"/>
<evidence type="ECO:0000313" key="2">
    <source>
        <dbReference type="Proteomes" id="UP000030645"/>
    </source>
</evidence>
<dbReference type="Proteomes" id="UP000030645">
    <property type="component" value="Unassembled WGS sequence"/>
</dbReference>
<name>W9QJ05_9ROSA</name>
<reference evidence="2" key="1">
    <citation type="submission" date="2013-01" db="EMBL/GenBank/DDBJ databases">
        <title>Draft Genome Sequence of a Mulberry Tree, Morus notabilis C.K. Schneid.</title>
        <authorList>
            <person name="He N."/>
            <person name="Zhao S."/>
        </authorList>
    </citation>
    <scope>NUCLEOTIDE SEQUENCE</scope>
</reference>